<dbReference type="RefSeq" id="YP_009815343.1">
    <property type="nucleotide sequence ID" value="NC_048092.1"/>
</dbReference>
<name>A0A3G2KER2_9CAUD</name>
<evidence type="ECO:0000313" key="3">
    <source>
        <dbReference type="Proteomes" id="UP000274513"/>
    </source>
</evidence>
<feature type="compositionally biased region" description="Basic residues" evidence="1">
    <location>
        <begin position="1"/>
        <end position="43"/>
    </location>
</feature>
<organism evidence="2 3">
    <name type="scientific">Arthrobacter phage Constance</name>
    <dbReference type="NCBI Taxonomy" id="2419950"/>
    <lineage>
        <taxon>Viruses</taxon>
        <taxon>Duplodnaviria</taxon>
        <taxon>Heunggongvirae</taxon>
        <taxon>Uroviricota</taxon>
        <taxon>Caudoviricetes</taxon>
        <taxon>Bridgettevirus</taxon>
        <taxon>Bridgettevirus constance</taxon>
    </lineage>
</organism>
<evidence type="ECO:0000256" key="1">
    <source>
        <dbReference type="SAM" id="MobiDB-lite"/>
    </source>
</evidence>
<keyword evidence="3" id="KW-1185">Reference proteome</keyword>
<feature type="compositionally biased region" description="Low complexity" evidence="1">
    <location>
        <begin position="63"/>
        <end position="72"/>
    </location>
</feature>
<dbReference type="GeneID" id="55006564"/>
<accession>A0A3G2KER2</accession>
<dbReference type="EMBL" id="MH834605">
    <property type="protein sequence ID" value="AYN57476.1"/>
    <property type="molecule type" value="Genomic_DNA"/>
</dbReference>
<reference evidence="2 3" key="1">
    <citation type="submission" date="2018-09" db="EMBL/GenBank/DDBJ databases">
        <authorList>
            <person name="Rimple P.A."/>
            <person name="Stoner T.H."/>
            <person name="Garlena R.A."/>
            <person name="Russell D.A."/>
            <person name="Pope W.H."/>
            <person name="Jacobs-Sera D."/>
            <person name="Hatfull G.F."/>
        </authorList>
    </citation>
    <scope>NUCLEOTIDE SEQUENCE [LARGE SCALE GENOMIC DNA]</scope>
</reference>
<keyword evidence="2" id="KW-0255">Endonuclease</keyword>
<dbReference type="KEGG" id="vg:55006564"/>
<protein>
    <submittedName>
        <fullName evidence="2">HNH endonuclease</fullName>
    </submittedName>
</protein>
<evidence type="ECO:0000313" key="2">
    <source>
        <dbReference type="EMBL" id="AYN57476.1"/>
    </source>
</evidence>
<proteinExistence type="predicted"/>
<keyword evidence="2" id="KW-0540">Nuclease</keyword>
<keyword evidence="2" id="KW-0378">Hydrolase</keyword>
<dbReference type="Proteomes" id="UP000274513">
    <property type="component" value="Segment"/>
</dbReference>
<dbReference type="GO" id="GO:0004519">
    <property type="term" value="F:endonuclease activity"/>
    <property type="evidence" value="ECO:0007669"/>
    <property type="project" value="UniProtKB-KW"/>
</dbReference>
<sequence>MGTPGRNRRRPLHTMRQAHPRRHIMGPRPHRRPHHMDRPRTRRLQPQGRRQGHPAPRPPPLTAPEGTPTPGG</sequence>
<gene>
    <name evidence="2" type="primary">70</name>
    <name evidence="2" type="ORF">PBI_CONSTANCE_70</name>
</gene>
<feature type="region of interest" description="Disordered" evidence="1">
    <location>
        <begin position="1"/>
        <end position="72"/>
    </location>
</feature>